<comment type="similarity">
    <text evidence="2 7">Belongs to the major facilitator superfamily. Sugar transporter (TC 2.A.1.1) family.</text>
</comment>
<feature type="compositionally biased region" description="Polar residues" evidence="8">
    <location>
        <begin position="1"/>
        <end position="23"/>
    </location>
</feature>
<dbReference type="Pfam" id="PF00083">
    <property type="entry name" value="Sugar_tr"/>
    <property type="match status" value="1"/>
</dbReference>
<organism evidence="11 12">
    <name type="scientific">Alternaria burnsii</name>
    <dbReference type="NCBI Taxonomy" id="1187904"/>
    <lineage>
        <taxon>Eukaryota</taxon>
        <taxon>Fungi</taxon>
        <taxon>Dikarya</taxon>
        <taxon>Ascomycota</taxon>
        <taxon>Pezizomycotina</taxon>
        <taxon>Dothideomycetes</taxon>
        <taxon>Pleosporomycetidae</taxon>
        <taxon>Pleosporales</taxon>
        <taxon>Pleosporineae</taxon>
        <taxon>Pleosporaceae</taxon>
        <taxon>Alternaria</taxon>
        <taxon>Alternaria sect. Alternaria</taxon>
    </lineage>
</organism>
<dbReference type="GO" id="GO:0005351">
    <property type="term" value="F:carbohydrate:proton symporter activity"/>
    <property type="evidence" value="ECO:0007669"/>
    <property type="project" value="TreeGrafter"/>
</dbReference>
<dbReference type="InterPro" id="IPR036259">
    <property type="entry name" value="MFS_trans_sf"/>
</dbReference>
<dbReference type="PANTHER" id="PTHR48022">
    <property type="entry name" value="PLASTIDIC GLUCOSE TRANSPORTER 4"/>
    <property type="match status" value="1"/>
</dbReference>
<dbReference type="InterPro" id="IPR050360">
    <property type="entry name" value="MFS_Sugar_Transporters"/>
</dbReference>
<gene>
    <name evidence="11" type="ORF">GT037_001222</name>
</gene>
<evidence type="ECO:0000256" key="9">
    <source>
        <dbReference type="SAM" id="Phobius"/>
    </source>
</evidence>
<dbReference type="EMBL" id="JAAABM010000001">
    <property type="protein sequence ID" value="KAF7682246.1"/>
    <property type="molecule type" value="Genomic_DNA"/>
</dbReference>
<comment type="subcellular location">
    <subcellularLocation>
        <location evidence="1">Membrane</location>
        <topology evidence="1">Multi-pass membrane protein</topology>
    </subcellularLocation>
</comment>
<dbReference type="InterPro" id="IPR003663">
    <property type="entry name" value="Sugar/inositol_transpt"/>
</dbReference>
<dbReference type="FunFam" id="1.20.1250.20:FF:000078">
    <property type="entry name" value="MFS maltose transporter, putative"/>
    <property type="match status" value="1"/>
</dbReference>
<evidence type="ECO:0000256" key="5">
    <source>
        <dbReference type="ARBA" id="ARBA00022989"/>
    </source>
</evidence>
<dbReference type="PROSITE" id="PS50850">
    <property type="entry name" value="MFS"/>
    <property type="match status" value="1"/>
</dbReference>
<evidence type="ECO:0000313" key="12">
    <source>
        <dbReference type="Proteomes" id="UP000596902"/>
    </source>
</evidence>
<sequence length="552" mass="61529">MASMEKTTGNVATEKVTSTQGQHNAVDETSAAINNEHNMSVRQSLRFWWKAIIFSFVISLCVVMEGYDTSLMNKFFAFQPFRNKFGDEIDADGNKLVSSRWQTIILNGTQVGCILGLIVNGYITEWIGYKKTMIGSMLFMTGAIFIPFFSTGLEMFLVGGIIQGLPWGVFQTLAISYAADLCPTHLRGYMTSWINMCWVIGGLLSTGILTGLMKNTTQWGYRIPFALQWIWPIPIILATFLAPESPWWLVRQGRIDEAKAAIRQITTPTDGVEFDLDAHVEMMVVTDQYEKQVGAGTNYWHLFRGSDLHRTEVSAMAFITQALCGVPFMGFGTQFMQGVGLSQDDSFHLTIGQDCLGLVGCFIAWWIMTRFGRRSIYLVGLSAIFIILLIVGFIGLAPSTNKNASLAGGVLIILMIFCFQLSLGPICYSLAAEIPSSRLRVKTVALSRASYNSIVFVTNTIMPKMVGKNDWNWGAKGGFFWAGIALLFIAWGYFRLPEPKGFTYSELDLMFEHKVSARKFTREAADALKPALTDVAMQYEKQNGVERVESHA</sequence>
<feature type="transmembrane region" description="Helical" evidence="9">
    <location>
        <begin position="404"/>
        <end position="428"/>
    </location>
</feature>
<dbReference type="PANTHER" id="PTHR48022:SF5">
    <property type="entry name" value="ALPHA-GLUCOSIDES PERMEASE MPH2-RELATED"/>
    <property type="match status" value="1"/>
</dbReference>
<dbReference type="Proteomes" id="UP000596902">
    <property type="component" value="Unassembled WGS sequence"/>
</dbReference>
<feature type="domain" description="Major facilitator superfamily (MFS) profile" evidence="10">
    <location>
        <begin position="54"/>
        <end position="500"/>
    </location>
</feature>
<evidence type="ECO:0000256" key="3">
    <source>
        <dbReference type="ARBA" id="ARBA00022448"/>
    </source>
</evidence>
<feature type="transmembrane region" description="Helical" evidence="9">
    <location>
        <begin position="229"/>
        <end position="250"/>
    </location>
</feature>
<evidence type="ECO:0000259" key="10">
    <source>
        <dbReference type="PROSITE" id="PS50850"/>
    </source>
</evidence>
<name>A0A8H7BHM5_9PLEO</name>
<feature type="region of interest" description="Disordered" evidence="8">
    <location>
        <begin position="1"/>
        <end position="25"/>
    </location>
</feature>
<dbReference type="SUPFAM" id="SSF103473">
    <property type="entry name" value="MFS general substrate transporter"/>
    <property type="match status" value="1"/>
</dbReference>
<evidence type="ECO:0000313" key="11">
    <source>
        <dbReference type="EMBL" id="KAF7682246.1"/>
    </source>
</evidence>
<keyword evidence="5 9" id="KW-1133">Transmembrane helix</keyword>
<feature type="transmembrane region" description="Helical" evidence="9">
    <location>
        <begin position="313"/>
        <end position="335"/>
    </location>
</feature>
<feature type="transmembrane region" description="Helical" evidence="9">
    <location>
        <begin position="132"/>
        <end position="150"/>
    </location>
</feature>
<evidence type="ECO:0000256" key="4">
    <source>
        <dbReference type="ARBA" id="ARBA00022692"/>
    </source>
</evidence>
<reference evidence="11" key="2">
    <citation type="submission" date="2020-08" db="EMBL/GenBank/DDBJ databases">
        <title>Draft Genome Sequence of Cumin Blight Pathogen Alternaria burnsii.</title>
        <authorList>
            <person name="Feng Z."/>
        </authorList>
    </citation>
    <scope>NUCLEOTIDE SEQUENCE</scope>
    <source>
        <strain evidence="11">CBS107.38</strain>
    </source>
</reference>
<keyword evidence="12" id="KW-1185">Reference proteome</keyword>
<evidence type="ECO:0000256" key="1">
    <source>
        <dbReference type="ARBA" id="ARBA00004141"/>
    </source>
</evidence>
<keyword evidence="6 9" id="KW-0472">Membrane</keyword>
<evidence type="ECO:0000256" key="2">
    <source>
        <dbReference type="ARBA" id="ARBA00010992"/>
    </source>
</evidence>
<accession>A0A8H7BHM5</accession>
<proteinExistence type="inferred from homology"/>
<keyword evidence="3 7" id="KW-0813">Transport</keyword>
<dbReference type="AlphaFoldDB" id="A0A8H7BHM5"/>
<dbReference type="GO" id="GO:0016020">
    <property type="term" value="C:membrane"/>
    <property type="evidence" value="ECO:0007669"/>
    <property type="project" value="UniProtKB-SubCell"/>
</dbReference>
<dbReference type="OrthoDB" id="6612291at2759"/>
<feature type="transmembrane region" description="Helical" evidence="9">
    <location>
        <begin position="347"/>
        <end position="368"/>
    </location>
</feature>
<dbReference type="RefSeq" id="XP_038792125.1">
    <property type="nucleotide sequence ID" value="XM_038926269.1"/>
</dbReference>
<feature type="transmembrane region" description="Helical" evidence="9">
    <location>
        <begin position="190"/>
        <end position="209"/>
    </location>
</feature>
<evidence type="ECO:0000256" key="7">
    <source>
        <dbReference type="RuleBase" id="RU003346"/>
    </source>
</evidence>
<feature type="transmembrane region" description="Helical" evidence="9">
    <location>
        <begin position="104"/>
        <end position="123"/>
    </location>
</feature>
<dbReference type="NCBIfam" id="TIGR00879">
    <property type="entry name" value="SP"/>
    <property type="match status" value="1"/>
</dbReference>
<feature type="transmembrane region" description="Helical" evidence="9">
    <location>
        <begin position="375"/>
        <end position="398"/>
    </location>
</feature>
<dbReference type="InterPro" id="IPR020846">
    <property type="entry name" value="MFS_dom"/>
</dbReference>
<dbReference type="InterPro" id="IPR005828">
    <property type="entry name" value="MFS_sugar_transport-like"/>
</dbReference>
<reference evidence="11" key="1">
    <citation type="submission" date="2020-01" db="EMBL/GenBank/DDBJ databases">
        <authorList>
            <person name="Feng Z.H.Z."/>
        </authorList>
    </citation>
    <scope>NUCLEOTIDE SEQUENCE</scope>
    <source>
        <strain evidence="11">CBS107.38</strain>
    </source>
</reference>
<feature type="transmembrane region" description="Helical" evidence="9">
    <location>
        <begin position="47"/>
        <end position="67"/>
    </location>
</feature>
<evidence type="ECO:0000256" key="6">
    <source>
        <dbReference type="ARBA" id="ARBA00023136"/>
    </source>
</evidence>
<feature type="transmembrane region" description="Helical" evidence="9">
    <location>
        <begin position="449"/>
        <end position="466"/>
    </location>
</feature>
<dbReference type="Gene3D" id="1.20.1250.20">
    <property type="entry name" value="MFS general substrate transporter like domains"/>
    <property type="match status" value="1"/>
</dbReference>
<comment type="caution">
    <text evidence="11">The sequence shown here is derived from an EMBL/GenBank/DDBJ whole genome shotgun (WGS) entry which is preliminary data.</text>
</comment>
<keyword evidence="4 9" id="KW-0812">Transmembrane</keyword>
<protein>
    <submittedName>
        <fullName evidence="11">General substrate transporter</fullName>
    </submittedName>
</protein>
<dbReference type="GeneID" id="62199447"/>
<feature type="transmembrane region" description="Helical" evidence="9">
    <location>
        <begin position="478"/>
        <end position="496"/>
    </location>
</feature>
<feature type="transmembrane region" description="Helical" evidence="9">
    <location>
        <begin position="156"/>
        <end position="178"/>
    </location>
</feature>
<evidence type="ECO:0000256" key="8">
    <source>
        <dbReference type="SAM" id="MobiDB-lite"/>
    </source>
</evidence>